<dbReference type="Pfam" id="PF06666">
    <property type="entry name" value="DUF1173"/>
    <property type="match status" value="1"/>
</dbReference>
<proteinExistence type="predicted"/>
<keyword evidence="2" id="KW-1185">Reference proteome</keyword>
<reference evidence="1 2" key="1">
    <citation type="submission" date="2019-06" db="EMBL/GenBank/DDBJ databases">
        <title>A novel bacterium of genus Marinomonas, isolated from coastal sand.</title>
        <authorList>
            <person name="Huang H."/>
            <person name="Mo K."/>
            <person name="Hu Y."/>
        </authorList>
    </citation>
    <scope>NUCLEOTIDE SEQUENCE [LARGE SCALE GENOMIC DNA]</scope>
    <source>
        <strain evidence="1 2">HB171799</strain>
    </source>
</reference>
<evidence type="ECO:0000313" key="2">
    <source>
        <dbReference type="Proteomes" id="UP000315901"/>
    </source>
</evidence>
<sequence length="397" mass="44651">MTQYSIGDCVLERSDPLFEEALASAYKSRERPLCLCSTPGVPMYIARTGDNSYVLKRMPNSGQQHHPDCDSYEIPAELSGRGAVENKAISEDQETGITNLKLDFTLSKVSLNRTISKGETKEPTAVKADPTKLTIRSLLHFLYEDAGLNKWAPNMEGKRSWYVIRKYLLQAAQNKVTRKHPLGEALLIPEQFSLDHKDEIVARRRQFLSKLKKQGNKQPMGILIGEVKTIEEARFGFKMIVKHMPDTPVYMGEDVYKRINKAFSTELAFFHENESIHLLTICTFLLSASGSPQVDTISFMAVDRNWLPFENIEELELLERLCTGKRHFIKGLRYNLGSSDVIASVLLTDTEGKPTAVYLVPAGATESYYDELNAVVSHSELPSQILDVNQEDTLSAV</sequence>
<name>A0A501WN17_9GAMM</name>
<dbReference type="InterPro" id="IPR009553">
    <property type="entry name" value="DUF1173"/>
</dbReference>
<dbReference type="RefSeq" id="WP_140591009.1">
    <property type="nucleotide sequence ID" value="NZ_VFRR01000046.1"/>
</dbReference>
<dbReference type="AlphaFoldDB" id="A0A501WN17"/>
<comment type="caution">
    <text evidence="1">The sequence shown here is derived from an EMBL/GenBank/DDBJ whole genome shotgun (WGS) entry which is preliminary data.</text>
</comment>
<evidence type="ECO:0000313" key="1">
    <source>
        <dbReference type="EMBL" id="TPE47136.1"/>
    </source>
</evidence>
<dbReference type="OrthoDB" id="5572968at2"/>
<protein>
    <submittedName>
        <fullName evidence="1">DUF1173 domain-containing protein</fullName>
    </submittedName>
</protein>
<organism evidence="1 2">
    <name type="scientific">Maribrevibacterium harenarium</name>
    <dbReference type="NCBI Taxonomy" id="2589817"/>
    <lineage>
        <taxon>Bacteria</taxon>
        <taxon>Pseudomonadati</taxon>
        <taxon>Pseudomonadota</taxon>
        <taxon>Gammaproteobacteria</taxon>
        <taxon>Oceanospirillales</taxon>
        <taxon>Oceanospirillaceae</taxon>
        <taxon>Maribrevibacterium</taxon>
    </lineage>
</organism>
<accession>A0A501WN17</accession>
<dbReference type="EMBL" id="VFRR01000046">
    <property type="protein sequence ID" value="TPE47136.1"/>
    <property type="molecule type" value="Genomic_DNA"/>
</dbReference>
<gene>
    <name evidence="1" type="ORF">FJM67_15060</name>
</gene>
<dbReference type="Proteomes" id="UP000315901">
    <property type="component" value="Unassembled WGS sequence"/>
</dbReference>